<dbReference type="PANTHER" id="PTHR38008:SF2">
    <property type="entry name" value="HEMOLYSIN"/>
    <property type="match status" value="1"/>
</dbReference>
<evidence type="ECO:0000256" key="1">
    <source>
        <dbReference type="SAM" id="SignalP"/>
    </source>
</evidence>
<proteinExistence type="predicted"/>
<dbReference type="PANTHER" id="PTHR38008">
    <property type="entry name" value="HEMOLYSIN-RELATED"/>
    <property type="match status" value="1"/>
</dbReference>
<dbReference type="RefSeq" id="WP_115247827.1">
    <property type="nucleotide sequence ID" value="NZ_UGQC01000001.1"/>
</dbReference>
<evidence type="ECO:0000313" key="2">
    <source>
        <dbReference type="EMBL" id="STZ00485.1"/>
    </source>
</evidence>
<name>A0A378QHZ1_MORLA</name>
<reference evidence="2 3" key="1">
    <citation type="submission" date="2018-06" db="EMBL/GenBank/DDBJ databases">
        <authorList>
            <consortium name="Pathogen Informatics"/>
            <person name="Doyle S."/>
        </authorList>
    </citation>
    <scope>NUCLEOTIDE SEQUENCE [LARGE SCALE GENOMIC DNA]</scope>
    <source>
        <strain evidence="2 3">NCTC7911</strain>
    </source>
</reference>
<dbReference type="PROSITE" id="PS51257">
    <property type="entry name" value="PROKAR_LIPOPROTEIN"/>
    <property type="match status" value="1"/>
</dbReference>
<evidence type="ECO:0000313" key="3">
    <source>
        <dbReference type="Proteomes" id="UP000254107"/>
    </source>
</evidence>
<organism evidence="2 3">
    <name type="scientific">Moraxella lacunata</name>
    <dbReference type="NCBI Taxonomy" id="477"/>
    <lineage>
        <taxon>Bacteria</taxon>
        <taxon>Pseudomonadati</taxon>
        <taxon>Pseudomonadota</taxon>
        <taxon>Gammaproteobacteria</taxon>
        <taxon>Moraxellales</taxon>
        <taxon>Moraxellaceae</taxon>
        <taxon>Moraxella</taxon>
    </lineage>
</organism>
<sequence length="80" mass="8617">MKTVALLGITITALTLTACTTTNPAPSHKVGVANPASEFCVKQGGKSEIRKSADGSEYGVCHLPNGQVVEEWEFFRQHQE</sequence>
<dbReference type="AlphaFoldDB" id="A0A378QHZ1"/>
<dbReference type="GeneID" id="302270433"/>
<dbReference type="Pfam" id="PF03891">
    <property type="entry name" value="DUF333"/>
    <property type="match status" value="1"/>
</dbReference>
<accession>A0A378QHZ1</accession>
<gene>
    <name evidence="2" type="ORF">NCTC7911_01882</name>
</gene>
<dbReference type="InterPro" id="IPR005590">
    <property type="entry name" value="DUF333"/>
</dbReference>
<dbReference type="EMBL" id="UGQC01000001">
    <property type="protein sequence ID" value="STZ00485.1"/>
    <property type="molecule type" value="Genomic_DNA"/>
</dbReference>
<protein>
    <submittedName>
        <fullName evidence="2">Hemolysin</fullName>
    </submittedName>
</protein>
<keyword evidence="3" id="KW-1185">Reference proteome</keyword>
<feature type="chain" id="PRO_5017085964" evidence="1">
    <location>
        <begin position="19"/>
        <end position="80"/>
    </location>
</feature>
<keyword evidence="1" id="KW-0732">Signal</keyword>
<dbReference type="Proteomes" id="UP000254107">
    <property type="component" value="Unassembled WGS sequence"/>
</dbReference>
<feature type="signal peptide" evidence="1">
    <location>
        <begin position="1"/>
        <end position="18"/>
    </location>
</feature>